<name>A0A8H3BEH6_9AGAM</name>
<dbReference type="Proteomes" id="UP000663841">
    <property type="component" value="Unassembled WGS sequence"/>
</dbReference>
<keyword evidence="2" id="KW-0472">Membrane</keyword>
<feature type="region of interest" description="Disordered" evidence="1">
    <location>
        <begin position="169"/>
        <end position="199"/>
    </location>
</feature>
<evidence type="ECO:0008006" key="5">
    <source>
        <dbReference type="Google" id="ProtNLM"/>
    </source>
</evidence>
<dbReference type="EMBL" id="CAJMWW010000171">
    <property type="protein sequence ID" value="CAE6454488.1"/>
    <property type="molecule type" value="Genomic_DNA"/>
</dbReference>
<sequence>MPRPELRHNHSIGPLSEITPSHTPGTWTPKNIATRSFENLVALARDQELRNEAKKLVWRAKGEHPTDLVTLEECFNHAWKGGKRAGTLAFGIRAGVNLFLLLFRIARTPRKLKFALIRHAVFGLDSFRFAAMMGSFVAVYKFFVNALPLIPNNKLPAILQYTPPAVQLEESGTQNPEGPLYMRGKEKQAATESADTKPSSKDVFVRKPVARWHALVAGALAGLAVAFETPDRRLTIAQQVFVRQWFGIRIPFGDVMVFSLCCGQIMYAFLLSPMTIPRSYRVWIQRASKVPAACVRMNHDLSRTGKFSLDDIKELISWERTTPANKDRLMARLEAATKGRFGPHFAPCEAVHPWFDSCRSVPLDRFITVSSWMVPIYGALHLIPMILFKQSEFMKQPWKMLKRSAYGTARSSAFLGVFVAIYQSYFCFKHNLYLAARLKRIPHNLRFAFISRASWWLGGFLSGLSLLVEDKRRRGELAMYVLPRGLESAWGVMRRRGWVPIVPGGDNLLCAVGMAMVMATYQVGILTIGDSPFRTLSVLFFADKSPTFVWDGSAYHVSVYWPKLDPTGVGIFTALAVEQVET</sequence>
<evidence type="ECO:0000256" key="2">
    <source>
        <dbReference type="SAM" id="Phobius"/>
    </source>
</evidence>
<dbReference type="PANTHER" id="PTHR12459">
    <property type="entry name" value="TRANSMEMBRANE PROTEIN 135-RELATED"/>
    <property type="match status" value="1"/>
</dbReference>
<gene>
    <name evidence="3" type="ORF">RDB_LOCUS134532</name>
</gene>
<evidence type="ECO:0000256" key="1">
    <source>
        <dbReference type="SAM" id="MobiDB-lite"/>
    </source>
</evidence>
<feature type="transmembrane region" description="Helical" evidence="2">
    <location>
        <begin position="369"/>
        <end position="388"/>
    </location>
</feature>
<dbReference type="InterPro" id="IPR026749">
    <property type="entry name" value="Tmem135"/>
</dbReference>
<feature type="region of interest" description="Disordered" evidence="1">
    <location>
        <begin position="1"/>
        <end position="26"/>
    </location>
</feature>
<feature type="transmembrane region" description="Helical" evidence="2">
    <location>
        <begin position="248"/>
        <end position="270"/>
    </location>
</feature>
<feature type="transmembrane region" description="Helical" evidence="2">
    <location>
        <begin position="85"/>
        <end position="106"/>
    </location>
</feature>
<evidence type="ECO:0000313" key="4">
    <source>
        <dbReference type="Proteomes" id="UP000663841"/>
    </source>
</evidence>
<feature type="transmembrane region" description="Helical" evidence="2">
    <location>
        <begin position="209"/>
        <end position="227"/>
    </location>
</feature>
<feature type="transmembrane region" description="Helical" evidence="2">
    <location>
        <begin position="409"/>
        <end position="426"/>
    </location>
</feature>
<comment type="caution">
    <text evidence="3">The sequence shown here is derived from an EMBL/GenBank/DDBJ whole genome shotgun (WGS) entry which is preliminary data.</text>
</comment>
<feature type="transmembrane region" description="Helical" evidence="2">
    <location>
        <begin position="446"/>
        <end position="468"/>
    </location>
</feature>
<organism evidence="3 4">
    <name type="scientific">Rhizoctonia solani</name>
    <dbReference type="NCBI Taxonomy" id="456999"/>
    <lineage>
        <taxon>Eukaryota</taxon>
        <taxon>Fungi</taxon>
        <taxon>Dikarya</taxon>
        <taxon>Basidiomycota</taxon>
        <taxon>Agaricomycotina</taxon>
        <taxon>Agaricomycetes</taxon>
        <taxon>Cantharellales</taxon>
        <taxon>Ceratobasidiaceae</taxon>
        <taxon>Rhizoctonia</taxon>
    </lineage>
</organism>
<keyword evidence="2" id="KW-0812">Transmembrane</keyword>
<keyword evidence="2" id="KW-1133">Transmembrane helix</keyword>
<dbReference type="AlphaFoldDB" id="A0A8H3BEH6"/>
<evidence type="ECO:0000313" key="3">
    <source>
        <dbReference type="EMBL" id="CAE6454488.1"/>
    </source>
</evidence>
<accession>A0A8H3BEH6</accession>
<proteinExistence type="predicted"/>
<feature type="compositionally biased region" description="Basic and acidic residues" evidence="1">
    <location>
        <begin position="183"/>
        <end position="199"/>
    </location>
</feature>
<feature type="transmembrane region" description="Helical" evidence="2">
    <location>
        <begin position="127"/>
        <end position="150"/>
    </location>
</feature>
<protein>
    <recommendedName>
        <fullName evidence="5">Transmembrane protein 135 N-terminal domain-containing protein</fullName>
    </recommendedName>
</protein>
<reference evidence="3" key="1">
    <citation type="submission" date="2021-01" db="EMBL/GenBank/DDBJ databases">
        <authorList>
            <person name="Kaushik A."/>
        </authorList>
    </citation>
    <scope>NUCLEOTIDE SEQUENCE</scope>
    <source>
        <strain evidence="3">AG3-T5</strain>
    </source>
</reference>
<dbReference type="PANTHER" id="PTHR12459:SF6">
    <property type="entry name" value="GB|AAD46013.1"/>
    <property type="match status" value="1"/>
</dbReference>